<accession>A0A7X2NMV8</accession>
<proteinExistence type="predicted"/>
<reference evidence="2 3" key="1">
    <citation type="submission" date="2019-08" db="EMBL/GenBank/DDBJ databases">
        <title>In-depth cultivation of the pig gut microbiome towards novel bacterial diversity and tailored functional studies.</title>
        <authorList>
            <person name="Wylensek D."/>
            <person name="Hitch T.C.A."/>
            <person name="Clavel T."/>
        </authorList>
    </citation>
    <scope>NUCLEOTIDE SEQUENCE [LARGE SCALE GENOMIC DNA]</scope>
    <source>
        <strain evidence="2 3">WCA-389-WT-23D1</strain>
    </source>
</reference>
<organism evidence="2 3">
    <name type="scientific">Clostridium porci</name>
    <dbReference type="NCBI Taxonomy" id="2605778"/>
    <lineage>
        <taxon>Bacteria</taxon>
        <taxon>Bacillati</taxon>
        <taxon>Bacillota</taxon>
        <taxon>Clostridia</taxon>
        <taxon>Eubacteriales</taxon>
        <taxon>Clostridiaceae</taxon>
        <taxon>Clostridium</taxon>
    </lineage>
</organism>
<feature type="transmembrane region" description="Helical" evidence="1">
    <location>
        <begin position="97"/>
        <end position="117"/>
    </location>
</feature>
<keyword evidence="1" id="KW-0812">Transmembrane</keyword>
<feature type="transmembrane region" description="Helical" evidence="1">
    <location>
        <begin position="129"/>
        <end position="149"/>
    </location>
</feature>
<name>A0A7X2NMV8_9CLOT</name>
<protein>
    <submittedName>
        <fullName evidence="2">Uncharacterized protein</fullName>
    </submittedName>
</protein>
<gene>
    <name evidence="2" type="ORF">FYJ39_11665</name>
</gene>
<evidence type="ECO:0000313" key="3">
    <source>
        <dbReference type="Proteomes" id="UP000429958"/>
    </source>
</evidence>
<dbReference type="AlphaFoldDB" id="A0A7X2NMV8"/>
<comment type="caution">
    <text evidence="2">The sequence shown here is derived from an EMBL/GenBank/DDBJ whole genome shotgun (WGS) entry which is preliminary data.</text>
</comment>
<sequence length="162" mass="18447">MPMYLPEILFVIVLGTLMHFMYNWSGKHPFAGLIAPVNESVWEHMKLLFFPMLLTGLWLLRHETDPCRISAFHAGLLLGTGLIAGIHYAYVKALGQSYLILDIADFILSVLLAFGFFRFFSSNCLLGKLSPITSIAVFLMLICFFIFTYHPPDWPIFQEPAK</sequence>
<feature type="transmembrane region" description="Helical" evidence="1">
    <location>
        <begin position="7"/>
        <end position="24"/>
    </location>
</feature>
<dbReference type="RefSeq" id="WP_154472649.1">
    <property type="nucleotide sequence ID" value="NZ_DBEWUL010000047.1"/>
</dbReference>
<dbReference type="Pfam" id="PF20122">
    <property type="entry name" value="DUF6512"/>
    <property type="match status" value="1"/>
</dbReference>
<dbReference type="InterPro" id="IPR045407">
    <property type="entry name" value="DUF6512"/>
</dbReference>
<feature type="transmembrane region" description="Helical" evidence="1">
    <location>
        <begin position="72"/>
        <end position="91"/>
    </location>
</feature>
<feature type="transmembrane region" description="Helical" evidence="1">
    <location>
        <begin position="44"/>
        <end position="60"/>
    </location>
</feature>
<dbReference type="Proteomes" id="UP000429958">
    <property type="component" value="Unassembled WGS sequence"/>
</dbReference>
<dbReference type="EMBL" id="VUMD01000009">
    <property type="protein sequence ID" value="MSS37213.1"/>
    <property type="molecule type" value="Genomic_DNA"/>
</dbReference>
<evidence type="ECO:0000256" key="1">
    <source>
        <dbReference type="SAM" id="Phobius"/>
    </source>
</evidence>
<keyword evidence="3" id="KW-1185">Reference proteome</keyword>
<evidence type="ECO:0000313" key="2">
    <source>
        <dbReference type="EMBL" id="MSS37213.1"/>
    </source>
</evidence>
<keyword evidence="1" id="KW-1133">Transmembrane helix</keyword>
<keyword evidence="1" id="KW-0472">Membrane</keyword>